<accession>A0A644XRP2</accession>
<evidence type="ECO:0000313" key="2">
    <source>
        <dbReference type="EMBL" id="MPM18441.1"/>
    </source>
</evidence>
<name>A0A644XRP2_9ZZZZ</name>
<protein>
    <recommendedName>
        <fullName evidence="3">Transmembrane protein</fullName>
    </recommendedName>
</protein>
<evidence type="ECO:0000256" key="1">
    <source>
        <dbReference type="SAM" id="Phobius"/>
    </source>
</evidence>
<keyword evidence="1" id="KW-1133">Transmembrane helix</keyword>
<reference evidence="2" key="1">
    <citation type="submission" date="2019-08" db="EMBL/GenBank/DDBJ databases">
        <authorList>
            <person name="Kucharzyk K."/>
            <person name="Murdoch R.W."/>
            <person name="Higgins S."/>
            <person name="Loffler F."/>
        </authorList>
    </citation>
    <scope>NUCLEOTIDE SEQUENCE</scope>
</reference>
<dbReference type="AlphaFoldDB" id="A0A644XRP2"/>
<feature type="transmembrane region" description="Helical" evidence="1">
    <location>
        <begin position="20"/>
        <end position="43"/>
    </location>
</feature>
<comment type="caution">
    <text evidence="2">The sequence shown here is derived from an EMBL/GenBank/DDBJ whole genome shotgun (WGS) entry which is preliminary data.</text>
</comment>
<proteinExistence type="predicted"/>
<sequence length="117" mass="13881">MVADLRIVFCIYKAVIKITVSIEFLNCIIILIQLVLYSLLPVIRIPLVKIRLIICVRKKYFNRLTDCIKYSILSKFIIQSKIINNFFFIQRISCFYIIFTLIHKINVYNISYKLAIL</sequence>
<keyword evidence="1" id="KW-0812">Transmembrane</keyword>
<evidence type="ECO:0008006" key="3">
    <source>
        <dbReference type="Google" id="ProtNLM"/>
    </source>
</evidence>
<organism evidence="2">
    <name type="scientific">bioreactor metagenome</name>
    <dbReference type="NCBI Taxonomy" id="1076179"/>
    <lineage>
        <taxon>unclassified sequences</taxon>
        <taxon>metagenomes</taxon>
        <taxon>ecological metagenomes</taxon>
    </lineage>
</organism>
<dbReference type="EMBL" id="VSSQ01002984">
    <property type="protein sequence ID" value="MPM18441.1"/>
    <property type="molecule type" value="Genomic_DNA"/>
</dbReference>
<keyword evidence="1" id="KW-0472">Membrane</keyword>
<gene>
    <name evidence="2" type="ORF">SDC9_64852</name>
</gene>